<organism evidence="3 4">
    <name type="scientific">Dictyobacter kobayashii</name>
    <dbReference type="NCBI Taxonomy" id="2014872"/>
    <lineage>
        <taxon>Bacteria</taxon>
        <taxon>Bacillati</taxon>
        <taxon>Chloroflexota</taxon>
        <taxon>Ktedonobacteria</taxon>
        <taxon>Ktedonobacterales</taxon>
        <taxon>Dictyobacteraceae</taxon>
        <taxon>Dictyobacter</taxon>
    </lineage>
</organism>
<dbReference type="Pfam" id="PF08327">
    <property type="entry name" value="AHSA1"/>
    <property type="match status" value="2"/>
</dbReference>
<evidence type="ECO:0000259" key="2">
    <source>
        <dbReference type="Pfam" id="PF08327"/>
    </source>
</evidence>
<reference evidence="4" key="1">
    <citation type="submission" date="2018-12" db="EMBL/GenBank/DDBJ databases">
        <title>Tengunoibacter tsumagoiensis gen. nov., sp. nov., Dictyobacter kobayashii sp. nov., D. alpinus sp. nov., and D. joshuensis sp. nov. and description of Dictyobacteraceae fam. nov. within the order Ktedonobacterales isolated from Tengu-no-mugimeshi.</title>
        <authorList>
            <person name="Wang C.M."/>
            <person name="Zheng Y."/>
            <person name="Sakai Y."/>
            <person name="Toyoda A."/>
            <person name="Minakuchi Y."/>
            <person name="Abe K."/>
            <person name="Yokota A."/>
            <person name="Yabe S."/>
        </authorList>
    </citation>
    <scope>NUCLEOTIDE SEQUENCE [LARGE SCALE GENOMIC DNA]</scope>
    <source>
        <strain evidence="4">Uno11</strain>
    </source>
</reference>
<accession>A0A402ASN1</accession>
<proteinExistence type="inferred from homology"/>
<gene>
    <name evidence="3" type="ORF">KDK_58530</name>
</gene>
<sequence>MVAIVKKFTVEASPQRVWAALTQPDEIACWWTDDLHVTPEVGTLAEFRFSQKTFIIQFEVAELEQNKHVYWISRKGPSTGHWAGTSVTWSLEPAGNGTKIVFNHDKFSLADGRYEFTRAWWEYFLSSLKSYLETGKGTPGAFAFSRDGTTSALIEGRTIAVEPGRVWAALTNDGEITRWWSNEAHFTPEMGTLAEFRFRPPAGTLQFEVVELEPGRRMRWMSRKVPPYWAGTSVTWQLEPVQSGTNVVFTHDGFLQVDEDYERIRENWRYFLDSLKSYLETGKGTPGTPPNVK</sequence>
<feature type="domain" description="Activator of Hsp90 ATPase homologue 1/2-like C-terminal" evidence="2">
    <location>
        <begin position="161"/>
        <end position="280"/>
    </location>
</feature>
<comment type="caution">
    <text evidence="3">The sequence shown here is derived from an EMBL/GenBank/DDBJ whole genome shotgun (WGS) entry which is preliminary data.</text>
</comment>
<dbReference type="Gene3D" id="3.30.530.20">
    <property type="match status" value="2"/>
</dbReference>
<dbReference type="AlphaFoldDB" id="A0A402ASN1"/>
<dbReference type="InterPro" id="IPR013538">
    <property type="entry name" value="ASHA1/2-like_C"/>
</dbReference>
<dbReference type="RefSeq" id="WP_126554558.1">
    <property type="nucleotide sequence ID" value="NZ_BIFS01000002.1"/>
</dbReference>
<dbReference type="CDD" id="cd07814">
    <property type="entry name" value="SRPBCC_CalC_Aha1-like"/>
    <property type="match status" value="1"/>
</dbReference>
<evidence type="ECO:0000313" key="4">
    <source>
        <dbReference type="Proteomes" id="UP000287188"/>
    </source>
</evidence>
<dbReference type="SUPFAM" id="SSF55961">
    <property type="entry name" value="Bet v1-like"/>
    <property type="match status" value="2"/>
</dbReference>
<dbReference type="EMBL" id="BIFS01000002">
    <property type="protein sequence ID" value="GCE22053.1"/>
    <property type="molecule type" value="Genomic_DNA"/>
</dbReference>
<feature type="domain" description="Activator of Hsp90 ATPase homologue 1/2-like C-terminal" evidence="2">
    <location>
        <begin position="12"/>
        <end position="133"/>
    </location>
</feature>
<keyword evidence="4" id="KW-1185">Reference proteome</keyword>
<protein>
    <recommendedName>
        <fullName evidence="2">Activator of Hsp90 ATPase homologue 1/2-like C-terminal domain-containing protein</fullName>
    </recommendedName>
</protein>
<dbReference type="Proteomes" id="UP000287188">
    <property type="component" value="Unassembled WGS sequence"/>
</dbReference>
<comment type="similarity">
    <text evidence="1">Belongs to the AHA1 family.</text>
</comment>
<dbReference type="OrthoDB" id="287565at2"/>
<name>A0A402ASN1_9CHLR</name>
<evidence type="ECO:0000313" key="3">
    <source>
        <dbReference type="EMBL" id="GCE22053.1"/>
    </source>
</evidence>
<dbReference type="InterPro" id="IPR023393">
    <property type="entry name" value="START-like_dom_sf"/>
</dbReference>
<evidence type="ECO:0000256" key="1">
    <source>
        <dbReference type="ARBA" id="ARBA00006817"/>
    </source>
</evidence>